<dbReference type="AlphaFoldDB" id="A0AA39UQL2"/>
<proteinExistence type="predicted"/>
<evidence type="ECO:0000313" key="2">
    <source>
        <dbReference type="Proteomes" id="UP001175227"/>
    </source>
</evidence>
<evidence type="ECO:0000313" key="1">
    <source>
        <dbReference type="EMBL" id="KAK0488580.1"/>
    </source>
</evidence>
<protein>
    <submittedName>
        <fullName evidence="1">Uncharacterized protein</fullName>
    </submittedName>
</protein>
<comment type="caution">
    <text evidence="1">The sequence shown here is derived from an EMBL/GenBank/DDBJ whole genome shotgun (WGS) entry which is preliminary data.</text>
</comment>
<gene>
    <name evidence="1" type="ORF">IW261DRAFT_358176</name>
</gene>
<organism evidence="1 2">
    <name type="scientific">Armillaria novae-zelandiae</name>
    <dbReference type="NCBI Taxonomy" id="153914"/>
    <lineage>
        <taxon>Eukaryota</taxon>
        <taxon>Fungi</taxon>
        <taxon>Dikarya</taxon>
        <taxon>Basidiomycota</taxon>
        <taxon>Agaricomycotina</taxon>
        <taxon>Agaricomycetes</taxon>
        <taxon>Agaricomycetidae</taxon>
        <taxon>Agaricales</taxon>
        <taxon>Marasmiineae</taxon>
        <taxon>Physalacriaceae</taxon>
        <taxon>Armillaria</taxon>
    </lineage>
</organism>
<dbReference type="EMBL" id="JAUEPR010000002">
    <property type="protein sequence ID" value="KAK0488580.1"/>
    <property type="molecule type" value="Genomic_DNA"/>
</dbReference>
<keyword evidence="2" id="KW-1185">Reference proteome</keyword>
<name>A0AA39UQL2_9AGAR</name>
<dbReference type="Proteomes" id="UP001175227">
    <property type="component" value="Unassembled WGS sequence"/>
</dbReference>
<reference evidence="1" key="1">
    <citation type="submission" date="2023-06" db="EMBL/GenBank/DDBJ databases">
        <authorList>
            <consortium name="Lawrence Berkeley National Laboratory"/>
            <person name="Ahrendt S."/>
            <person name="Sahu N."/>
            <person name="Indic B."/>
            <person name="Wong-Bajracharya J."/>
            <person name="Merenyi Z."/>
            <person name="Ke H.-M."/>
            <person name="Monk M."/>
            <person name="Kocsube S."/>
            <person name="Drula E."/>
            <person name="Lipzen A."/>
            <person name="Balint B."/>
            <person name="Henrissat B."/>
            <person name="Andreopoulos B."/>
            <person name="Martin F.M."/>
            <person name="Harder C.B."/>
            <person name="Rigling D."/>
            <person name="Ford K.L."/>
            <person name="Foster G.D."/>
            <person name="Pangilinan J."/>
            <person name="Papanicolaou A."/>
            <person name="Barry K."/>
            <person name="LaButti K."/>
            <person name="Viragh M."/>
            <person name="Koriabine M."/>
            <person name="Yan M."/>
            <person name="Riley R."/>
            <person name="Champramary S."/>
            <person name="Plett K.L."/>
            <person name="Tsai I.J."/>
            <person name="Slot J."/>
            <person name="Sipos G."/>
            <person name="Plett J."/>
            <person name="Nagy L.G."/>
            <person name="Grigoriev I.V."/>
        </authorList>
    </citation>
    <scope>NUCLEOTIDE SEQUENCE</scope>
    <source>
        <strain evidence="1">ICMP 16352</strain>
    </source>
</reference>
<sequence length="173" mass="20364">MDCPPDRMKHNGSQKSYFLCLMATFTCSHGDYRSFKQLLQRFVAPVEPNEQLPPNPNMHAFRTVPDWHHPQQWLISFVIFMTKPVMPYTTRNGEGRRFSDNEYNRLSQHCVEQRRRWKHDTTGNVHLREEMYEAQTDTDIRPSSTYALPQFSRSSKSTCHQSATSRALIQFAH</sequence>
<accession>A0AA39UQL2</accession>